<proteinExistence type="predicted"/>
<evidence type="ECO:0000313" key="1">
    <source>
        <dbReference type="EMBL" id="KAJ8929403.1"/>
    </source>
</evidence>
<name>A0AAV8WSM1_9CUCU</name>
<reference evidence="1" key="1">
    <citation type="journal article" date="2023" name="Insect Mol. Biol.">
        <title>Genome sequencing provides insights into the evolution of gene families encoding plant cell wall-degrading enzymes in longhorned beetles.</title>
        <authorList>
            <person name="Shin N.R."/>
            <person name="Okamura Y."/>
            <person name="Kirsch R."/>
            <person name="Pauchet Y."/>
        </authorList>
    </citation>
    <scope>NUCLEOTIDE SEQUENCE</scope>
    <source>
        <strain evidence="1">RBIC_L_NR</strain>
    </source>
</reference>
<dbReference type="Proteomes" id="UP001162156">
    <property type="component" value="Unassembled WGS sequence"/>
</dbReference>
<dbReference type="AlphaFoldDB" id="A0AAV8WSM1"/>
<comment type="caution">
    <text evidence="1">The sequence shown here is derived from an EMBL/GenBank/DDBJ whole genome shotgun (WGS) entry which is preliminary data.</text>
</comment>
<sequence>MPQGSVDYEANNTFIEGSWRKGDGNMTSMLPLRNIPRRPSLYLHAIRNELADYFVRYKATSWQCNYA</sequence>
<accession>A0AAV8WSM1</accession>
<evidence type="ECO:0000313" key="2">
    <source>
        <dbReference type="Proteomes" id="UP001162156"/>
    </source>
</evidence>
<protein>
    <submittedName>
        <fullName evidence="1">Uncharacterized protein</fullName>
    </submittedName>
</protein>
<gene>
    <name evidence="1" type="ORF">NQ314_017911</name>
</gene>
<organism evidence="1 2">
    <name type="scientific">Rhamnusium bicolor</name>
    <dbReference type="NCBI Taxonomy" id="1586634"/>
    <lineage>
        <taxon>Eukaryota</taxon>
        <taxon>Metazoa</taxon>
        <taxon>Ecdysozoa</taxon>
        <taxon>Arthropoda</taxon>
        <taxon>Hexapoda</taxon>
        <taxon>Insecta</taxon>
        <taxon>Pterygota</taxon>
        <taxon>Neoptera</taxon>
        <taxon>Endopterygota</taxon>
        <taxon>Coleoptera</taxon>
        <taxon>Polyphaga</taxon>
        <taxon>Cucujiformia</taxon>
        <taxon>Chrysomeloidea</taxon>
        <taxon>Cerambycidae</taxon>
        <taxon>Lepturinae</taxon>
        <taxon>Rhagiini</taxon>
        <taxon>Rhamnusium</taxon>
    </lineage>
</organism>
<dbReference type="EMBL" id="JANEYF010005023">
    <property type="protein sequence ID" value="KAJ8929403.1"/>
    <property type="molecule type" value="Genomic_DNA"/>
</dbReference>
<keyword evidence="2" id="KW-1185">Reference proteome</keyword>